<dbReference type="EMBL" id="VFMO01000001">
    <property type="protein sequence ID" value="TQJ13681.1"/>
    <property type="molecule type" value="Genomic_DNA"/>
</dbReference>
<reference evidence="2 3" key="1">
    <citation type="submission" date="2019-06" db="EMBL/GenBank/DDBJ databases">
        <title>Sequencing the genomes of 1000 actinobacteria strains.</title>
        <authorList>
            <person name="Klenk H.-P."/>
        </authorList>
    </citation>
    <scope>NUCLEOTIDE SEQUENCE [LARGE SCALE GENOMIC DNA]</scope>
    <source>
        <strain evidence="2 3">DSM 19828</strain>
    </source>
</reference>
<feature type="region of interest" description="Disordered" evidence="1">
    <location>
        <begin position="26"/>
        <end position="48"/>
    </location>
</feature>
<accession>A0A542EEC0</accession>
<dbReference type="AlphaFoldDB" id="A0A542EEC0"/>
<proteinExistence type="predicted"/>
<sequence length="48" mass="4811">MTGAVGNDNLRLGFAVPMVLVAGDPAAGQGFSNLSVGSGVYPEDRSES</sequence>
<organism evidence="2 3">
    <name type="scientific">Yimella lutea</name>
    <dbReference type="NCBI Taxonomy" id="587872"/>
    <lineage>
        <taxon>Bacteria</taxon>
        <taxon>Bacillati</taxon>
        <taxon>Actinomycetota</taxon>
        <taxon>Actinomycetes</taxon>
        <taxon>Micrococcales</taxon>
        <taxon>Dermacoccaceae</taxon>
        <taxon>Yimella</taxon>
    </lineage>
</organism>
<evidence type="ECO:0000313" key="2">
    <source>
        <dbReference type="EMBL" id="TQJ13681.1"/>
    </source>
</evidence>
<keyword evidence="3" id="KW-1185">Reference proteome</keyword>
<evidence type="ECO:0000256" key="1">
    <source>
        <dbReference type="SAM" id="MobiDB-lite"/>
    </source>
</evidence>
<gene>
    <name evidence="2" type="ORF">FB459_1107</name>
</gene>
<dbReference type="Proteomes" id="UP000320806">
    <property type="component" value="Unassembled WGS sequence"/>
</dbReference>
<name>A0A542EEC0_9MICO</name>
<comment type="caution">
    <text evidence="2">The sequence shown here is derived from an EMBL/GenBank/DDBJ whole genome shotgun (WGS) entry which is preliminary data.</text>
</comment>
<evidence type="ECO:0000313" key="3">
    <source>
        <dbReference type="Proteomes" id="UP000320806"/>
    </source>
</evidence>
<protein>
    <submittedName>
        <fullName evidence="2">Uncharacterized protein</fullName>
    </submittedName>
</protein>